<dbReference type="InterPro" id="IPR005467">
    <property type="entry name" value="His_kinase_dom"/>
</dbReference>
<dbReference type="PANTHER" id="PTHR43065">
    <property type="entry name" value="SENSOR HISTIDINE KINASE"/>
    <property type="match status" value="1"/>
</dbReference>
<feature type="domain" description="PAC" evidence="9">
    <location>
        <begin position="211"/>
        <end position="262"/>
    </location>
</feature>
<dbReference type="InterPro" id="IPR013656">
    <property type="entry name" value="PAS_4"/>
</dbReference>
<protein>
    <recommendedName>
        <fullName evidence="2">histidine kinase</fullName>
        <ecNumber evidence="2">2.7.13.3</ecNumber>
    </recommendedName>
</protein>
<dbReference type="InterPro" id="IPR003018">
    <property type="entry name" value="GAF"/>
</dbReference>
<feature type="domain" description="PAS" evidence="8">
    <location>
        <begin position="138"/>
        <end position="184"/>
    </location>
</feature>
<dbReference type="InterPro" id="IPR003594">
    <property type="entry name" value="HATPase_dom"/>
</dbReference>
<evidence type="ECO:0000256" key="1">
    <source>
        <dbReference type="ARBA" id="ARBA00000085"/>
    </source>
</evidence>
<dbReference type="InterPro" id="IPR003661">
    <property type="entry name" value="HisK_dim/P_dom"/>
</dbReference>
<sequence>MPQNLSASSHLQREELCYLFVENLPFAAALLDRDMNYLITSQRWLSDLGLDQLDITGRSHYEFFPQHCHPLSAAHQQCLAEATELCVEEQFQRSDRAIAWRQWKICSWQDRSGAIVGVMLLAEDITQRKQAEAALRENEAELQAIIDNCPAIIYLRDTQGRLTRVNRQFEILTGMSAEQICGKSSHDLFPQHVADEHWRNDQILLTSGKAITVEELAPQADGLHTYLSVKFPIFNAKGEVSVTGGISTDISDRKQFESALRQSEAKLREKAQREQLLNQLTNQIRSSLNLNQTLETAVGEIQSLLQLDRCLFVRYCQDTTPPYWEITQEAKDPALDSLLGFKNVDADILPLAEKSLRREGVRIDDVQREPDPTTREFFTFLGYTSTLTLPVHTQSGEIGVICCAMTQANRTWDDSEVALLQAVGDNLAIAIDQAKLYEQSRAAAATAQAQTKQLEQTLRALQQTQAQLVQTEKMSSLGQLVAGVAHEINNPVNFIYGNLSHADGYMQDLLHLLALYQRHYPQPHPEIQQEMADIDIEFLSGDLPNLLSSMKVGADRIQKIVLALRNFSRMDEAEVKSVNLHEGIDSTLMILHNRIKDTPNHRGIEIIKNYGNLPLLECYAGQLNQVFMNVLSNAIDALNERDSQRSLQEIKQNPSTITIQTRKLDAQQVQIRIADNGPGIPEPIRQRLFEPFFTTKPIGKGTGLGLSISYQVVVEKHLGQLECISALGQGAEFLITLPLRLQGIERI</sequence>
<dbReference type="SUPFAM" id="SSF55874">
    <property type="entry name" value="ATPase domain of HSP90 chaperone/DNA topoisomerase II/histidine kinase"/>
    <property type="match status" value="1"/>
</dbReference>
<dbReference type="EC" id="2.7.13.3" evidence="2"/>
<dbReference type="Gene3D" id="3.30.450.20">
    <property type="entry name" value="PAS domain"/>
    <property type="match status" value="2"/>
</dbReference>
<comment type="catalytic activity">
    <reaction evidence="1">
        <text>ATP + protein L-histidine = ADP + protein N-phospho-L-histidine.</text>
        <dbReference type="EC" id="2.7.13.3"/>
    </reaction>
</comment>
<keyword evidence="4" id="KW-0808">Transferase</keyword>
<feature type="coiled-coil region" evidence="6">
    <location>
        <begin position="437"/>
        <end position="474"/>
    </location>
</feature>
<dbReference type="SMART" id="SM00388">
    <property type="entry name" value="HisKA"/>
    <property type="match status" value="1"/>
</dbReference>
<feature type="domain" description="Histidine kinase" evidence="7">
    <location>
        <begin position="483"/>
        <end position="741"/>
    </location>
</feature>
<dbReference type="Proteomes" id="UP001464891">
    <property type="component" value="Unassembled WGS sequence"/>
</dbReference>
<dbReference type="SUPFAM" id="SSF55785">
    <property type="entry name" value="PYP-like sensor domain (PAS domain)"/>
    <property type="match status" value="2"/>
</dbReference>
<dbReference type="Gene3D" id="3.30.565.10">
    <property type="entry name" value="Histidine kinase-like ATPase, C-terminal domain"/>
    <property type="match status" value="1"/>
</dbReference>
<dbReference type="PROSITE" id="PS50109">
    <property type="entry name" value="HIS_KIN"/>
    <property type="match status" value="1"/>
</dbReference>
<dbReference type="NCBIfam" id="TIGR00229">
    <property type="entry name" value="sensory_box"/>
    <property type="match status" value="2"/>
</dbReference>
<keyword evidence="11" id="KW-1185">Reference proteome</keyword>
<feature type="domain" description="PAC" evidence="9">
    <location>
        <begin position="85"/>
        <end position="137"/>
    </location>
</feature>
<evidence type="ECO:0000256" key="6">
    <source>
        <dbReference type="SAM" id="Coils"/>
    </source>
</evidence>
<comment type="caution">
    <text evidence="10">The sequence shown here is derived from an EMBL/GenBank/DDBJ whole genome shotgun (WGS) entry which is preliminary data.</text>
</comment>
<dbReference type="Pfam" id="PF01590">
    <property type="entry name" value="GAF"/>
    <property type="match status" value="1"/>
</dbReference>
<evidence type="ECO:0000256" key="5">
    <source>
        <dbReference type="ARBA" id="ARBA00023012"/>
    </source>
</evidence>
<accession>A0ABV0JCA8</accession>
<dbReference type="Gene3D" id="1.10.287.130">
    <property type="match status" value="1"/>
</dbReference>
<dbReference type="Pfam" id="PF08448">
    <property type="entry name" value="PAS_4"/>
    <property type="match status" value="2"/>
</dbReference>
<dbReference type="CDD" id="cd00130">
    <property type="entry name" value="PAS"/>
    <property type="match status" value="2"/>
</dbReference>
<dbReference type="SUPFAM" id="SSF55781">
    <property type="entry name" value="GAF domain-like"/>
    <property type="match status" value="1"/>
</dbReference>
<evidence type="ECO:0000259" key="8">
    <source>
        <dbReference type="PROSITE" id="PS50112"/>
    </source>
</evidence>
<dbReference type="InterPro" id="IPR036097">
    <property type="entry name" value="HisK_dim/P_sf"/>
</dbReference>
<reference evidence="10 11" key="1">
    <citation type="submission" date="2022-04" db="EMBL/GenBank/DDBJ databases">
        <title>Positive selection, recombination, and allopatry shape intraspecific diversity of widespread and dominant cyanobacteria.</title>
        <authorList>
            <person name="Wei J."/>
            <person name="Shu W."/>
            <person name="Hu C."/>
        </authorList>
    </citation>
    <scope>NUCLEOTIDE SEQUENCE [LARGE SCALE GENOMIC DNA]</scope>
    <source>
        <strain evidence="10 11">GB2-A4</strain>
    </source>
</reference>
<evidence type="ECO:0000313" key="11">
    <source>
        <dbReference type="Proteomes" id="UP001464891"/>
    </source>
</evidence>
<dbReference type="InterPro" id="IPR029016">
    <property type="entry name" value="GAF-like_dom_sf"/>
</dbReference>
<feature type="coiled-coil region" evidence="6">
    <location>
        <begin position="253"/>
        <end position="297"/>
    </location>
</feature>
<dbReference type="Gene3D" id="3.30.450.40">
    <property type="match status" value="1"/>
</dbReference>
<evidence type="ECO:0000256" key="4">
    <source>
        <dbReference type="ARBA" id="ARBA00022777"/>
    </source>
</evidence>
<dbReference type="InterPro" id="IPR004358">
    <property type="entry name" value="Sig_transdc_His_kin-like_C"/>
</dbReference>
<dbReference type="PROSITE" id="PS50113">
    <property type="entry name" value="PAC"/>
    <property type="match status" value="2"/>
</dbReference>
<keyword evidence="5" id="KW-0902">Two-component regulatory system</keyword>
<keyword evidence="3" id="KW-0597">Phosphoprotein</keyword>
<dbReference type="InterPro" id="IPR035965">
    <property type="entry name" value="PAS-like_dom_sf"/>
</dbReference>
<dbReference type="SMART" id="SM00091">
    <property type="entry name" value="PAS"/>
    <property type="match status" value="2"/>
</dbReference>
<keyword evidence="4" id="KW-0418">Kinase</keyword>
<name>A0ABV0JCA8_9CYAN</name>
<dbReference type="EMBL" id="JAMPKM010000014">
    <property type="protein sequence ID" value="MEP0819433.1"/>
    <property type="molecule type" value="Genomic_DNA"/>
</dbReference>
<dbReference type="SMART" id="SM00065">
    <property type="entry name" value="GAF"/>
    <property type="match status" value="1"/>
</dbReference>
<organism evidence="10 11">
    <name type="scientific">Trichocoleus desertorum GB2-A4</name>
    <dbReference type="NCBI Taxonomy" id="2933944"/>
    <lineage>
        <taxon>Bacteria</taxon>
        <taxon>Bacillati</taxon>
        <taxon>Cyanobacteriota</taxon>
        <taxon>Cyanophyceae</taxon>
        <taxon>Leptolyngbyales</taxon>
        <taxon>Trichocoleusaceae</taxon>
        <taxon>Trichocoleus</taxon>
    </lineage>
</organism>
<dbReference type="InterPro" id="IPR000700">
    <property type="entry name" value="PAS-assoc_C"/>
</dbReference>
<dbReference type="PRINTS" id="PR00344">
    <property type="entry name" value="BCTRLSENSOR"/>
</dbReference>
<dbReference type="SUPFAM" id="SSF47384">
    <property type="entry name" value="Homodimeric domain of signal transducing histidine kinase"/>
    <property type="match status" value="1"/>
</dbReference>
<evidence type="ECO:0000259" key="9">
    <source>
        <dbReference type="PROSITE" id="PS50113"/>
    </source>
</evidence>
<dbReference type="PROSITE" id="PS50112">
    <property type="entry name" value="PAS"/>
    <property type="match status" value="1"/>
</dbReference>
<proteinExistence type="predicted"/>
<dbReference type="RefSeq" id="WP_190440167.1">
    <property type="nucleotide sequence ID" value="NZ_JAMPKM010000014.1"/>
</dbReference>
<dbReference type="Pfam" id="PF02518">
    <property type="entry name" value="HATPase_c"/>
    <property type="match status" value="1"/>
</dbReference>
<gene>
    <name evidence="10" type="ORF">NC998_20235</name>
</gene>
<feature type="coiled-coil region" evidence="6">
    <location>
        <begin position="121"/>
        <end position="148"/>
    </location>
</feature>
<dbReference type="CDD" id="cd00082">
    <property type="entry name" value="HisKA"/>
    <property type="match status" value="1"/>
</dbReference>
<evidence type="ECO:0000313" key="10">
    <source>
        <dbReference type="EMBL" id="MEP0819433.1"/>
    </source>
</evidence>
<evidence type="ECO:0000256" key="3">
    <source>
        <dbReference type="ARBA" id="ARBA00022553"/>
    </source>
</evidence>
<evidence type="ECO:0000259" key="7">
    <source>
        <dbReference type="PROSITE" id="PS50109"/>
    </source>
</evidence>
<dbReference type="InterPro" id="IPR036890">
    <property type="entry name" value="HATPase_C_sf"/>
</dbReference>
<dbReference type="SMART" id="SM00387">
    <property type="entry name" value="HATPase_c"/>
    <property type="match status" value="1"/>
</dbReference>
<dbReference type="PANTHER" id="PTHR43065:SF50">
    <property type="entry name" value="HISTIDINE KINASE"/>
    <property type="match status" value="1"/>
</dbReference>
<keyword evidence="6" id="KW-0175">Coiled coil</keyword>
<dbReference type="InterPro" id="IPR000014">
    <property type="entry name" value="PAS"/>
</dbReference>
<evidence type="ECO:0000256" key="2">
    <source>
        <dbReference type="ARBA" id="ARBA00012438"/>
    </source>
</evidence>